<dbReference type="EMBL" id="BMAV01023992">
    <property type="protein sequence ID" value="GFS29237.1"/>
    <property type="molecule type" value="Genomic_DNA"/>
</dbReference>
<proteinExistence type="predicted"/>
<accession>A0A8X6JGU6</accession>
<protein>
    <submittedName>
        <fullName evidence="1">Uncharacterized protein</fullName>
    </submittedName>
</protein>
<sequence>MIASIIAFVEIVPQLKDRGSKDSATEIKIWKKLNSCALLLPLASRCHDNNTRRLNTCQQQGVKNKSKGKRLYVPGEWQNKQRIVTSVSVLKVHYKFLDLSFAGY</sequence>
<name>A0A8X6JGU6_9ARAC</name>
<dbReference type="Proteomes" id="UP000886998">
    <property type="component" value="Unassembled WGS sequence"/>
</dbReference>
<reference evidence="1" key="1">
    <citation type="submission" date="2020-08" db="EMBL/GenBank/DDBJ databases">
        <title>Multicomponent nature underlies the extraordinary mechanical properties of spider dragline silk.</title>
        <authorList>
            <person name="Kono N."/>
            <person name="Nakamura H."/>
            <person name="Mori M."/>
            <person name="Yoshida Y."/>
            <person name="Ohtoshi R."/>
            <person name="Malay A.D."/>
            <person name="Moran D.A.P."/>
            <person name="Tomita M."/>
            <person name="Numata K."/>
            <person name="Arakawa K."/>
        </authorList>
    </citation>
    <scope>NUCLEOTIDE SEQUENCE</scope>
</reference>
<comment type="caution">
    <text evidence="1">The sequence shown here is derived from an EMBL/GenBank/DDBJ whole genome shotgun (WGS) entry which is preliminary data.</text>
</comment>
<dbReference type="AlphaFoldDB" id="A0A8X6JGU6"/>
<organism evidence="1 2">
    <name type="scientific">Trichonephila inaurata madagascariensis</name>
    <dbReference type="NCBI Taxonomy" id="2747483"/>
    <lineage>
        <taxon>Eukaryota</taxon>
        <taxon>Metazoa</taxon>
        <taxon>Ecdysozoa</taxon>
        <taxon>Arthropoda</taxon>
        <taxon>Chelicerata</taxon>
        <taxon>Arachnida</taxon>
        <taxon>Araneae</taxon>
        <taxon>Araneomorphae</taxon>
        <taxon>Entelegynae</taxon>
        <taxon>Araneoidea</taxon>
        <taxon>Nephilidae</taxon>
        <taxon>Trichonephila</taxon>
        <taxon>Trichonephila inaurata</taxon>
    </lineage>
</organism>
<evidence type="ECO:0000313" key="1">
    <source>
        <dbReference type="EMBL" id="GFS29237.1"/>
    </source>
</evidence>
<evidence type="ECO:0000313" key="2">
    <source>
        <dbReference type="Proteomes" id="UP000886998"/>
    </source>
</evidence>
<gene>
    <name evidence="1" type="ORF">TNIN_132961</name>
</gene>
<keyword evidence="2" id="KW-1185">Reference proteome</keyword>